<name>A0A6H0X5Y9_9CAUD</name>
<feature type="transmembrane region" description="Helical" evidence="1">
    <location>
        <begin position="7"/>
        <end position="31"/>
    </location>
</feature>
<gene>
    <name evidence="2" type="ORF">PPDBI_00049</name>
</gene>
<accession>A0A6H0X5Y9</accession>
<reference evidence="2" key="1">
    <citation type="submission" date="2020-03" db="EMBL/GenBank/DDBJ databases">
        <authorList>
            <person name="Shneider M.M."/>
            <person name="Evseev P.V."/>
            <person name="Korzhenkov A.A."/>
            <person name="Toschakov S.V."/>
            <person name="Vo T."/>
            <person name="Ignatov A.N."/>
            <person name="Miroshnikov K.A."/>
        </authorList>
    </citation>
    <scope>NUCLEOTIDE SEQUENCE [LARGE SCALE GENOMIC DNA]</scope>
</reference>
<proteinExistence type="predicted"/>
<dbReference type="EMBL" id="MT210154">
    <property type="protein sequence ID" value="QIW89408.1"/>
    <property type="molecule type" value="Genomic_DNA"/>
</dbReference>
<keyword evidence="1" id="KW-0812">Transmembrane</keyword>
<keyword evidence="1" id="KW-0472">Membrane</keyword>
<feature type="transmembrane region" description="Helical" evidence="1">
    <location>
        <begin position="69"/>
        <end position="88"/>
    </location>
</feature>
<protein>
    <submittedName>
        <fullName evidence="2">Uncharacterized protein</fullName>
    </submittedName>
</protein>
<evidence type="ECO:0000313" key="2">
    <source>
        <dbReference type="EMBL" id="QIW89408.1"/>
    </source>
</evidence>
<feature type="transmembrane region" description="Helical" evidence="1">
    <location>
        <begin position="37"/>
        <end position="57"/>
    </location>
</feature>
<keyword evidence="1" id="KW-1133">Transmembrane helix</keyword>
<sequence>MQIVIVLLGTLAFIPLFIVLDGWVLSIIWGWIAVPVFHLPVLSIAQAVGITSIITYFKSTKGKPNDDSYWMLRWFARIALCMTIAFIAKQFI</sequence>
<evidence type="ECO:0000256" key="1">
    <source>
        <dbReference type="SAM" id="Phobius"/>
    </source>
</evidence>
<organism evidence="2">
    <name type="scientific">Xanthomonas phage PPDBI</name>
    <dbReference type="NCBI Taxonomy" id="2723911"/>
    <lineage>
        <taxon>Viruses</taxon>
        <taxon>Duplodnaviria</taxon>
        <taxon>Heunggongvirae</taxon>
        <taxon>Uroviricota</taxon>
        <taxon>Caudoviricetes</taxon>
    </lineage>
</organism>